<feature type="transmembrane region" description="Helical" evidence="3">
    <location>
        <begin position="329"/>
        <end position="355"/>
    </location>
</feature>
<feature type="transmembrane region" description="Helical" evidence="3">
    <location>
        <begin position="203"/>
        <end position="225"/>
    </location>
</feature>
<protein>
    <submittedName>
        <fullName evidence="4">Uncharacterized protein</fullName>
    </submittedName>
</protein>
<reference evidence="5" key="1">
    <citation type="journal article" date="2019" name="Nat. Commun.">
        <title>Expansion of phycobilisome linker gene families in mesophilic red algae.</title>
        <authorList>
            <person name="Lee J."/>
            <person name="Kim D."/>
            <person name="Bhattacharya D."/>
            <person name="Yoon H.S."/>
        </authorList>
    </citation>
    <scope>NUCLEOTIDE SEQUENCE [LARGE SCALE GENOMIC DNA]</scope>
    <source>
        <strain evidence="5">CCMP 1328</strain>
    </source>
</reference>
<keyword evidence="3" id="KW-0812">Transmembrane</keyword>
<keyword evidence="5" id="KW-1185">Reference proteome</keyword>
<evidence type="ECO:0000256" key="3">
    <source>
        <dbReference type="SAM" id="Phobius"/>
    </source>
</evidence>
<dbReference type="OMA" id="YENDAYD"/>
<feature type="transmembrane region" description="Helical" evidence="3">
    <location>
        <begin position="84"/>
        <end position="107"/>
    </location>
</feature>
<sequence length="642" mass="72050">MRRLRLRLSACAPHRRRGRNRSDSGKSSASPPGAVRKRLRKPALGFPRPEREDEQILGRREVVGSEDRPRCRLSAPMMASWPRAWLVVLLLGLSGSVSRAGAFRFLLGADSSTAREEQIANLGKLSRAAAYFHGLSRFGVTNNFDTSWDYVQGILYAALPWLVVGSVVAFAGFVMMIVRFTCARKYYDYFDDYWRSRGLKRHLIQGSVSAILSIGIVSFGAISLMENFLISQSLFRFLDYLDNMVDGLQNGAILILNSASFLSDRSIITLANLADRYEGLLSQDAQNKLNTAANILTTLNNRARDLNAALQSFNSQINDVQDLINTASIILYATLGPIIFITMLSSVLALLYATFRNTYTRVIVLLGYLIPMSLAWVMLAATVVLGCGVGDMCSLSQDFTDSILYSLELTDMPPSGQPNWISENLQCPDISQSVQQQIEEATTFIDDNLDIVSLLAATPDDTMSNVARLVRSYLDDLEACDVLLDGLYVFNDVFCDEDSLVQSVLILYICYVIMSFFISFMYFAGLWGMNMAEWSQIWPLWVDVEETDVVSDKLVDPMDYDMYDHGMHSPQAQEFDAVEYENDAYDGYDANQQFEQYDAPNARDDEFQSSHYEPVEPVYEQSTDAMPGYPEPDQSNTGNHWV</sequence>
<keyword evidence="3" id="KW-0472">Membrane</keyword>
<accession>A0A5J4YY71</accession>
<keyword evidence="3" id="KW-1133">Transmembrane helix</keyword>
<feature type="transmembrane region" description="Helical" evidence="3">
    <location>
        <begin position="505"/>
        <end position="527"/>
    </location>
</feature>
<feature type="region of interest" description="Disordered" evidence="2">
    <location>
        <begin position="11"/>
        <end position="50"/>
    </location>
</feature>
<dbReference type="Proteomes" id="UP000324585">
    <property type="component" value="Unassembled WGS sequence"/>
</dbReference>
<keyword evidence="1" id="KW-0175">Coiled coil</keyword>
<organism evidence="4 5">
    <name type="scientific">Porphyridium purpureum</name>
    <name type="common">Red alga</name>
    <name type="synonym">Porphyridium cruentum</name>
    <dbReference type="NCBI Taxonomy" id="35688"/>
    <lineage>
        <taxon>Eukaryota</taxon>
        <taxon>Rhodophyta</taxon>
        <taxon>Bangiophyceae</taxon>
        <taxon>Porphyridiales</taxon>
        <taxon>Porphyridiaceae</taxon>
        <taxon>Porphyridium</taxon>
    </lineage>
</organism>
<feature type="compositionally biased region" description="Polar residues" evidence="2">
    <location>
        <begin position="633"/>
        <end position="642"/>
    </location>
</feature>
<evidence type="ECO:0000313" key="4">
    <source>
        <dbReference type="EMBL" id="KAA8495573.1"/>
    </source>
</evidence>
<feature type="coiled-coil region" evidence="1">
    <location>
        <begin position="296"/>
        <end position="323"/>
    </location>
</feature>
<evidence type="ECO:0000256" key="1">
    <source>
        <dbReference type="SAM" id="Coils"/>
    </source>
</evidence>
<proteinExistence type="predicted"/>
<feature type="transmembrane region" description="Helical" evidence="3">
    <location>
        <begin position="362"/>
        <end position="385"/>
    </location>
</feature>
<name>A0A5J4YY71_PORPP</name>
<evidence type="ECO:0000313" key="5">
    <source>
        <dbReference type="Proteomes" id="UP000324585"/>
    </source>
</evidence>
<gene>
    <name evidence="4" type="ORF">FVE85_1728</name>
</gene>
<feature type="region of interest" description="Disordered" evidence="2">
    <location>
        <begin position="595"/>
        <end position="642"/>
    </location>
</feature>
<evidence type="ECO:0000256" key="2">
    <source>
        <dbReference type="SAM" id="MobiDB-lite"/>
    </source>
</evidence>
<dbReference type="EMBL" id="VRMN01000003">
    <property type="protein sequence ID" value="KAA8495573.1"/>
    <property type="molecule type" value="Genomic_DNA"/>
</dbReference>
<dbReference type="AlphaFoldDB" id="A0A5J4YY71"/>
<comment type="caution">
    <text evidence="4">The sequence shown here is derived from an EMBL/GenBank/DDBJ whole genome shotgun (WGS) entry which is preliminary data.</text>
</comment>
<feature type="transmembrane region" description="Helical" evidence="3">
    <location>
        <begin position="154"/>
        <end position="182"/>
    </location>
</feature>